<dbReference type="GO" id="GO:0003677">
    <property type="term" value="F:DNA binding"/>
    <property type="evidence" value="ECO:0007669"/>
    <property type="project" value="UniProtKB-KW"/>
</dbReference>
<dbReference type="PANTHER" id="PTHR30118:SF15">
    <property type="entry name" value="TRANSCRIPTIONAL REGULATORY PROTEIN"/>
    <property type="match status" value="1"/>
</dbReference>
<evidence type="ECO:0000256" key="2">
    <source>
        <dbReference type="ARBA" id="ARBA00023015"/>
    </source>
</evidence>
<evidence type="ECO:0000313" key="7">
    <source>
        <dbReference type="Proteomes" id="UP000766570"/>
    </source>
</evidence>
<evidence type="ECO:0000256" key="3">
    <source>
        <dbReference type="ARBA" id="ARBA00023125"/>
    </source>
</evidence>
<evidence type="ECO:0000256" key="1">
    <source>
        <dbReference type="ARBA" id="ARBA00009437"/>
    </source>
</evidence>
<dbReference type="InterPro" id="IPR036388">
    <property type="entry name" value="WH-like_DNA-bd_sf"/>
</dbReference>
<dbReference type="InterPro" id="IPR000847">
    <property type="entry name" value="LysR_HTH_N"/>
</dbReference>
<organism evidence="6 7">
    <name type="scientific">Paeniglutamicibacter psychrophenolicus</name>
    <dbReference type="NCBI Taxonomy" id="257454"/>
    <lineage>
        <taxon>Bacteria</taxon>
        <taxon>Bacillati</taxon>
        <taxon>Actinomycetota</taxon>
        <taxon>Actinomycetes</taxon>
        <taxon>Micrococcales</taxon>
        <taxon>Micrococcaceae</taxon>
        <taxon>Paeniglutamicibacter</taxon>
    </lineage>
</organism>
<dbReference type="Gene3D" id="3.40.190.10">
    <property type="entry name" value="Periplasmic binding protein-like II"/>
    <property type="match status" value="2"/>
</dbReference>
<protein>
    <submittedName>
        <fullName evidence="6">DNA-binding transcriptional LysR family regulator</fullName>
    </submittedName>
</protein>
<evidence type="ECO:0000313" key="6">
    <source>
        <dbReference type="EMBL" id="MBP2372822.1"/>
    </source>
</evidence>
<dbReference type="InterPro" id="IPR005119">
    <property type="entry name" value="LysR_subst-bd"/>
</dbReference>
<sequence length="305" mass="33260">MSLDLNLLRTFLEIYEARSVTRAAQELSLTQPTVSHTLARLRSQLGDPLFVRGPGGLEPTARANDLFQVFRTAVDNIDAAVDSNAAFDPATTTRTFRICLSDIGEVIFLPPIMARLAALAPAANLESVPMTVGHIPHWLAHGQVDAVLTSLVLGGGARREGVIKDRYVCLLPRAMAPKQGKLTHKQFDALGFVTIDPTAGHGQIEERLGESGITLRTALRVHHFSVLPSVQLESSLASVVPLEIAERFCRQWPLVYRELPVDSPAFSVDLYTDHKIAAGGPVLWFRELVREALREMPSALGPAGH</sequence>
<reference evidence="6 7" key="1">
    <citation type="submission" date="2021-03" db="EMBL/GenBank/DDBJ databases">
        <title>Sequencing the genomes of 1000 actinobacteria strains.</title>
        <authorList>
            <person name="Klenk H.-P."/>
        </authorList>
    </citation>
    <scope>NUCLEOTIDE SEQUENCE [LARGE SCALE GENOMIC DNA]</scope>
    <source>
        <strain evidence="6 7">DSM 15454</strain>
    </source>
</reference>
<proteinExistence type="inferred from homology"/>
<dbReference type="InterPro" id="IPR050389">
    <property type="entry name" value="LysR-type_TF"/>
</dbReference>
<dbReference type="PROSITE" id="PS50931">
    <property type="entry name" value="HTH_LYSR"/>
    <property type="match status" value="1"/>
</dbReference>
<dbReference type="EMBL" id="JAGIOE010000001">
    <property type="protein sequence ID" value="MBP2372822.1"/>
    <property type="molecule type" value="Genomic_DNA"/>
</dbReference>
<comment type="similarity">
    <text evidence="1">Belongs to the LysR transcriptional regulatory family.</text>
</comment>
<dbReference type="PANTHER" id="PTHR30118">
    <property type="entry name" value="HTH-TYPE TRANSCRIPTIONAL REGULATOR LEUO-RELATED"/>
    <property type="match status" value="1"/>
</dbReference>
<keyword evidence="2" id="KW-0805">Transcription regulation</keyword>
<dbReference type="Gene3D" id="1.10.10.10">
    <property type="entry name" value="Winged helix-like DNA-binding domain superfamily/Winged helix DNA-binding domain"/>
    <property type="match status" value="1"/>
</dbReference>
<evidence type="ECO:0000256" key="4">
    <source>
        <dbReference type="ARBA" id="ARBA00023163"/>
    </source>
</evidence>
<keyword evidence="7" id="KW-1185">Reference proteome</keyword>
<dbReference type="SUPFAM" id="SSF53850">
    <property type="entry name" value="Periplasmic binding protein-like II"/>
    <property type="match status" value="1"/>
</dbReference>
<keyword evidence="3 6" id="KW-0238">DNA-binding</keyword>
<dbReference type="SUPFAM" id="SSF46785">
    <property type="entry name" value="Winged helix' DNA-binding domain"/>
    <property type="match status" value="1"/>
</dbReference>
<dbReference type="Proteomes" id="UP000766570">
    <property type="component" value="Unassembled WGS sequence"/>
</dbReference>
<comment type="caution">
    <text evidence="6">The sequence shown here is derived from an EMBL/GenBank/DDBJ whole genome shotgun (WGS) entry which is preliminary data.</text>
</comment>
<dbReference type="Pfam" id="PF03466">
    <property type="entry name" value="LysR_substrate"/>
    <property type="match status" value="1"/>
</dbReference>
<dbReference type="PRINTS" id="PR00039">
    <property type="entry name" value="HTHLYSR"/>
</dbReference>
<dbReference type="Pfam" id="PF00126">
    <property type="entry name" value="HTH_1"/>
    <property type="match status" value="1"/>
</dbReference>
<keyword evidence="4" id="KW-0804">Transcription</keyword>
<gene>
    <name evidence="6" type="ORF">JOF46_000734</name>
</gene>
<accession>A0ABS4W9E0</accession>
<dbReference type="InterPro" id="IPR036390">
    <property type="entry name" value="WH_DNA-bd_sf"/>
</dbReference>
<feature type="domain" description="HTH lysR-type" evidence="5">
    <location>
        <begin position="3"/>
        <end position="60"/>
    </location>
</feature>
<name>A0ABS4W9E0_9MICC</name>
<dbReference type="RefSeq" id="WP_209906083.1">
    <property type="nucleotide sequence ID" value="NZ_BAAAMI010000019.1"/>
</dbReference>
<evidence type="ECO:0000259" key="5">
    <source>
        <dbReference type="PROSITE" id="PS50931"/>
    </source>
</evidence>